<feature type="transmembrane region" description="Helical" evidence="2">
    <location>
        <begin position="141"/>
        <end position="161"/>
    </location>
</feature>
<feature type="transmembrane region" description="Helical" evidence="2">
    <location>
        <begin position="38"/>
        <end position="57"/>
    </location>
</feature>
<gene>
    <name evidence="3" type="ORF">C3942_08130</name>
</gene>
<dbReference type="RefSeq" id="WP_104229872.1">
    <property type="nucleotide sequence ID" value="NZ_PSNW01000003.1"/>
</dbReference>
<dbReference type="Gene3D" id="3.40.50.150">
    <property type="entry name" value="Vaccinia Virus protein VP39"/>
    <property type="match status" value="1"/>
</dbReference>
<keyword evidence="2" id="KW-1133">Transmembrane helix</keyword>
<dbReference type="OrthoDB" id="9761985at2"/>
<sequence length="728" mass="78238">MPTLLYACTLFLSSALLFAVQPMISKMVLPLLGGSPGVWNACMCFFQAGLLAGYAYAHLLARRLAWTTQAALHAALLLLAFLFLPPALGQATPPAGGSPVGWLLGLLAVGIGLPFFVLSATAPLVQHWFSRTRHPDARNPYFLYAASNAGSLLALLGYPLLVEPLWDLGQQSLAWSAGFVLLALALAGCFAAARRQRAEVSGQPADDTSAAAVSNRQRLLWLALSFLPSSLLLGVTTFITTDLASTPLLWVIPLALYLTTFIFVFARRPLLRHEWMRRALPHLLILIALLSLLHIASVWLLALHLAGFFAIAMVSHGELAARRPHAAHLTEFYLFMSLGGVLGGIFNALLAPAVFSGVYEYPLMLAASCLLAGTPAAGGRRALALDGLLPALLLGVLVLLATGSDALRSLLAQGGRGGIVIAVLAFAALAALLLSFSSRPLRFALGISACLAFAAVRQAQGALETERSFFGIYKVIPVDQGRKVALLHGTTAHGVAGQEPGQARQPMSYYAEQGPFGQLLRSDTVRGFRHIGVVGLGVGSLACYAAPGQSWTFHEIDPLVERLARDRRHFRFLEECGQQAAIRIGDARLTLEQVPDGGYDLLVLDAYSSDSIPLHLMSREALALYLRKLSPRGLLAFHVSNRHLDLMPVLARLAGDAGLSGLQQHFRPDEALRRQGEAMATDAVLLSRRRANLAFLQADAAWQPLAPAPGTPLWTDSYSNILGVIRWR</sequence>
<dbReference type="GO" id="GO:0006596">
    <property type="term" value="P:polyamine biosynthetic process"/>
    <property type="evidence" value="ECO:0007669"/>
    <property type="project" value="UniProtKB-KW"/>
</dbReference>
<feature type="transmembrane region" description="Helical" evidence="2">
    <location>
        <begin position="247"/>
        <end position="267"/>
    </location>
</feature>
<dbReference type="NCBIfam" id="NF037959">
    <property type="entry name" value="MFS_SpdSyn"/>
    <property type="match status" value="1"/>
</dbReference>
<dbReference type="InterPro" id="IPR029063">
    <property type="entry name" value="SAM-dependent_MTases_sf"/>
</dbReference>
<feature type="transmembrane region" description="Helical" evidence="2">
    <location>
        <begin position="333"/>
        <end position="355"/>
    </location>
</feature>
<feature type="transmembrane region" description="Helical" evidence="2">
    <location>
        <begin position="279"/>
        <end position="296"/>
    </location>
</feature>
<evidence type="ECO:0000313" key="4">
    <source>
        <dbReference type="Proteomes" id="UP000238220"/>
    </source>
</evidence>
<dbReference type="PANTHER" id="PTHR43317">
    <property type="entry name" value="THERMOSPERMINE SYNTHASE ACAULIS5"/>
    <property type="match status" value="1"/>
</dbReference>
<dbReference type="EMBL" id="PSNW01000003">
    <property type="protein sequence ID" value="PPE74715.1"/>
    <property type="molecule type" value="Genomic_DNA"/>
</dbReference>
<proteinExistence type="predicted"/>
<dbReference type="AlphaFoldDB" id="A0A2S5TIC3"/>
<dbReference type="PANTHER" id="PTHR43317:SF1">
    <property type="entry name" value="THERMOSPERMINE SYNTHASE ACAULIS5"/>
    <property type="match status" value="1"/>
</dbReference>
<evidence type="ECO:0000256" key="1">
    <source>
        <dbReference type="ARBA" id="ARBA00023115"/>
    </source>
</evidence>
<evidence type="ECO:0000256" key="2">
    <source>
        <dbReference type="SAM" id="Phobius"/>
    </source>
</evidence>
<evidence type="ECO:0008006" key="5">
    <source>
        <dbReference type="Google" id="ProtNLM"/>
    </source>
</evidence>
<feature type="transmembrane region" description="Helical" evidence="2">
    <location>
        <begin position="302"/>
        <end position="321"/>
    </location>
</feature>
<keyword evidence="2" id="KW-0812">Transmembrane</keyword>
<keyword evidence="2" id="KW-0472">Membrane</keyword>
<organism evidence="3 4">
    <name type="scientific">Solimonas fluminis</name>
    <dbReference type="NCBI Taxonomy" id="2086571"/>
    <lineage>
        <taxon>Bacteria</taxon>
        <taxon>Pseudomonadati</taxon>
        <taxon>Pseudomonadota</taxon>
        <taxon>Gammaproteobacteria</taxon>
        <taxon>Nevskiales</taxon>
        <taxon>Nevskiaceae</taxon>
        <taxon>Solimonas</taxon>
    </lineage>
</organism>
<feature type="transmembrane region" description="Helical" evidence="2">
    <location>
        <begin position="219"/>
        <end position="241"/>
    </location>
</feature>
<comment type="caution">
    <text evidence="3">The sequence shown here is derived from an EMBL/GenBank/DDBJ whole genome shotgun (WGS) entry which is preliminary data.</text>
</comment>
<name>A0A2S5TIC3_9GAMM</name>
<keyword evidence="1" id="KW-0620">Polyamine biosynthesis</keyword>
<reference evidence="3 4" key="1">
    <citation type="submission" date="2018-02" db="EMBL/GenBank/DDBJ databases">
        <title>Genome sequencing of Solimonas sp. HR-BB.</title>
        <authorList>
            <person name="Lee Y."/>
            <person name="Jeon C.O."/>
        </authorList>
    </citation>
    <scope>NUCLEOTIDE SEQUENCE [LARGE SCALE GENOMIC DNA]</scope>
    <source>
        <strain evidence="3 4">HR-BB</strain>
    </source>
</reference>
<accession>A0A2S5TIC3</accession>
<dbReference type="SUPFAM" id="SSF53335">
    <property type="entry name" value="S-adenosyl-L-methionine-dependent methyltransferases"/>
    <property type="match status" value="1"/>
</dbReference>
<feature type="transmembrane region" description="Helical" evidence="2">
    <location>
        <begin position="64"/>
        <end position="84"/>
    </location>
</feature>
<feature type="transmembrane region" description="Helical" evidence="2">
    <location>
        <begin position="104"/>
        <end position="129"/>
    </location>
</feature>
<evidence type="ECO:0000313" key="3">
    <source>
        <dbReference type="EMBL" id="PPE74715.1"/>
    </source>
</evidence>
<keyword evidence="4" id="KW-1185">Reference proteome</keyword>
<feature type="transmembrane region" description="Helical" evidence="2">
    <location>
        <begin position="173"/>
        <end position="193"/>
    </location>
</feature>
<feature type="transmembrane region" description="Helical" evidence="2">
    <location>
        <begin position="391"/>
        <end position="411"/>
    </location>
</feature>
<protein>
    <recommendedName>
        <fullName evidence="5">Spermidine synthase</fullName>
    </recommendedName>
</protein>
<dbReference type="Proteomes" id="UP000238220">
    <property type="component" value="Unassembled WGS sequence"/>
</dbReference>
<feature type="transmembrane region" description="Helical" evidence="2">
    <location>
        <begin position="417"/>
        <end position="436"/>
    </location>
</feature>